<evidence type="ECO:0000256" key="2">
    <source>
        <dbReference type="ARBA" id="ARBA00022737"/>
    </source>
</evidence>
<accession>A0A7J6LTT6</accession>
<dbReference type="GO" id="GO:0005794">
    <property type="term" value="C:Golgi apparatus"/>
    <property type="evidence" value="ECO:0007669"/>
    <property type="project" value="TreeGrafter"/>
</dbReference>
<dbReference type="PANTHER" id="PTHR46376:SF1">
    <property type="entry name" value="LEUCINE-ZIPPER-LIKE TRANSCRIPTIONAL REGULATOR 1"/>
    <property type="match status" value="1"/>
</dbReference>
<evidence type="ECO:0000256" key="3">
    <source>
        <dbReference type="SAM" id="MobiDB-lite"/>
    </source>
</evidence>
<keyword evidence="2" id="KW-0677">Repeat</keyword>
<organism evidence="5 6">
    <name type="scientific">Perkinsus olseni</name>
    <name type="common">Perkinsus atlanticus</name>
    <dbReference type="NCBI Taxonomy" id="32597"/>
    <lineage>
        <taxon>Eukaryota</taxon>
        <taxon>Sar</taxon>
        <taxon>Alveolata</taxon>
        <taxon>Perkinsozoa</taxon>
        <taxon>Perkinsea</taxon>
        <taxon>Perkinsida</taxon>
        <taxon>Perkinsidae</taxon>
        <taxon>Perkinsus</taxon>
    </lineage>
</organism>
<dbReference type="InterPro" id="IPR006652">
    <property type="entry name" value="Kelch_1"/>
</dbReference>
<dbReference type="SUPFAM" id="SSF54695">
    <property type="entry name" value="POZ domain"/>
    <property type="match status" value="1"/>
</dbReference>
<dbReference type="OrthoDB" id="10251809at2759"/>
<evidence type="ECO:0000313" key="6">
    <source>
        <dbReference type="Proteomes" id="UP000570595"/>
    </source>
</evidence>
<dbReference type="Pfam" id="PF24681">
    <property type="entry name" value="Kelch_KLHDC2_KLHL20_DRC7"/>
    <property type="match status" value="1"/>
</dbReference>
<dbReference type="PROSITE" id="PS50097">
    <property type="entry name" value="BTB"/>
    <property type="match status" value="1"/>
</dbReference>
<dbReference type="Gene3D" id="1.25.40.420">
    <property type="match status" value="1"/>
</dbReference>
<gene>
    <name evidence="5" type="primary">LZTR1</name>
    <name evidence="5" type="ORF">FOZ61_002344</name>
</gene>
<dbReference type="InterPro" id="IPR000210">
    <property type="entry name" value="BTB/POZ_dom"/>
</dbReference>
<dbReference type="PANTHER" id="PTHR46376">
    <property type="entry name" value="LEUCINE-ZIPPER-LIKE TRANSCRIPTIONAL REGULATOR 1"/>
    <property type="match status" value="1"/>
</dbReference>
<dbReference type="Gene3D" id="3.30.710.10">
    <property type="entry name" value="Potassium Channel Kv1.1, Chain A"/>
    <property type="match status" value="1"/>
</dbReference>
<protein>
    <submittedName>
        <fullName evidence="5">Leucine-zipper-like transcriptional regulator 1</fullName>
    </submittedName>
</protein>
<dbReference type="Gene3D" id="2.120.10.80">
    <property type="entry name" value="Kelch-type beta propeller"/>
    <property type="match status" value="2"/>
</dbReference>
<comment type="caution">
    <text evidence="5">The sequence shown here is derived from an EMBL/GenBank/DDBJ whole genome shotgun (WGS) entry which is preliminary data.</text>
</comment>
<evidence type="ECO:0000259" key="4">
    <source>
        <dbReference type="PROSITE" id="PS50097"/>
    </source>
</evidence>
<dbReference type="Pfam" id="PF00651">
    <property type="entry name" value="BTB"/>
    <property type="match status" value="2"/>
</dbReference>
<keyword evidence="1" id="KW-0880">Kelch repeat</keyword>
<feature type="region of interest" description="Disordered" evidence="3">
    <location>
        <begin position="589"/>
        <end position="620"/>
    </location>
</feature>
<dbReference type="CDD" id="cd14733">
    <property type="entry name" value="BACK"/>
    <property type="match status" value="1"/>
</dbReference>
<sequence length="620" mass="68224">MDSGAGAPPATPELSTQAAGDVIDRASGVANGRVPRYLGGGPSAAGGCETAPSANPHYGSAGAPSSRVVVRRWRPVQYGCTAEKAMELPGDRSGAASVVYNDALYVLGGYGGSGRLDDLFKFDFNTRLWSQVHTKGETPTGRENNGAVVIKNNMYLFGGYSGYNWLNDFHCFNFDTSTWAPVEVKAGSPPSTRFGYVSSVHGSVFFVFGGYDGQTWLNDMHEFDVDEGTWSQTHVQGYIPTGRSCPSWAYHEGSVYLFGGYDGVHRMNDFHRFEMSDRKWSVVATRTSGQPPSPRYFHASVVHGDSLYLFGGYSGQERLNDLHEFRFDLQTWFLVQTEDPPSGRSSLVAQVHNNSLYVFGGYNGSIVLNDFHEFRFDPIHVPASTMEGDLRRLMTAPEFADVMFLVDGRRLLANKALLASRSEHFCAMFFSCGLREAARRCQSKGRVCGDESTSYAVQPPSQSDLLEVPITDVDYDTFNLLLEYIYTDKVHPDLNTGQALSLLITAGMFCIDRLRAICEDIVRHNITIQNCVEVLITAHHHNADGLKEICLEFLLSNEEACKHHSDGFKDLIGEPQLMYELLVRRKPSTATPNVVDSNGDPHRGGGGGGSSVRASPSSWR</sequence>
<dbReference type="AlphaFoldDB" id="A0A7J6LTT6"/>
<dbReference type="EMBL" id="JABAHT010000164">
    <property type="protein sequence ID" value="KAF4662614.1"/>
    <property type="molecule type" value="Genomic_DNA"/>
</dbReference>
<reference evidence="5 6" key="1">
    <citation type="submission" date="2020-04" db="EMBL/GenBank/DDBJ databases">
        <title>Perkinsus olseni comparative genomics.</title>
        <authorList>
            <person name="Bogema D.R."/>
        </authorList>
    </citation>
    <scope>NUCLEOTIDE SEQUENCE [LARGE SCALE GENOMIC DNA]</scope>
    <source>
        <strain evidence="5">ATCC PRA-179</strain>
    </source>
</reference>
<dbReference type="InterPro" id="IPR015915">
    <property type="entry name" value="Kelch-typ_b-propeller"/>
</dbReference>
<proteinExistence type="predicted"/>
<dbReference type="Proteomes" id="UP000570595">
    <property type="component" value="Unassembled WGS sequence"/>
</dbReference>
<evidence type="ECO:0000256" key="1">
    <source>
        <dbReference type="ARBA" id="ARBA00022441"/>
    </source>
</evidence>
<dbReference type="Pfam" id="PF01344">
    <property type="entry name" value="Kelch_1"/>
    <property type="match status" value="1"/>
</dbReference>
<evidence type="ECO:0000313" key="5">
    <source>
        <dbReference type="EMBL" id="KAF4662614.1"/>
    </source>
</evidence>
<dbReference type="SUPFAM" id="SSF117281">
    <property type="entry name" value="Kelch motif"/>
    <property type="match status" value="2"/>
</dbReference>
<dbReference type="InterPro" id="IPR051568">
    <property type="entry name" value="LZTR1/Attractin"/>
</dbReference>
<name>A0A7J6LTT6_PEROL</name>
<dbReference type="InterPro" id="IPR011333">
    <property type="entry name" value="SKP1/BTB/POZ_sf"/>
</dbReference>
<dbReference type="SMART" id="SM00612">
    <property type="entry name" value="Kelch"/>
    <property type="match status" value="4"/>
</dbReference>
<feature type="domain" description="BTB" evidence="4">
    <location>
        <begin position="400"/>
        <end position="494"/>
    </location>
</feature>
<dbReference type="SMART" id="SM00225">
    <property type="entry name" value="BTB"/>
    <property type="match status" value="1"/>
</dbReference>